<dbReference type="SMART" id="SM00563">
    <property type="entry name" value="PlsC"/>
    <property type="match status" value="1"/>
</dbReference>
<accession>K9W0V0</accession>
<dbReference type="RefSeq" id="WP_015203954.1">
    <property type="nucleotide sequence ID" value="NC_019753.1"/>
</dbReference>
<dbReference type="eggNOG" id="COG0204">
    <property type="taxonomic scope" value="Bacteria"/>
</dbReference>
<name>K9W0V0_9CYAN</name>
<dbReference type="GO" id="GO:0003841">
    <property type="term" value="F:1-acylglycerol-3-phosphate O-acyltransferase activity"/>
    <property type="evidence" value="ECO:0007669"/>
    <property type="project" value="TreeGrafter"/>
</dbReference>
<dbReference type="EMBL" id="CP003620">
    <property type="protein sequence ID" value="AFZ13846.1"/>
    <property type="molecule type" value="Genomic_DNA"/>
</dbReference>
<dbReference type="AlphaFoldDB" id="K9W0V0"/>
<dbReference type="InterPro" id="IPR002123">
    <property type="entry name" value="Plipid/glycerol_acylTrfase"/>
</dbReference>
<dbReference type="SUPFAM" id="SSF69593">
    <property type="entry name" value="Glycerol-3-phosphate (1)-acyltransferase"/>
    <property type="match status" value="1"/>
</dbReference>
<gene>
    <name evidence="4" type="ORF">Cri9333_3007</name>
</gene>
<keyword evidence="5" id="KW-1185">Reference proteome</keyword>
<evidence type="ECO:0000256" key="1">
    <source>
        <dbReference type="ARBA" id="ARBA00022679"/>
    </source>
</evidence>
<dbReference type="STRING" id="1173022.Cri9333_3007"/>
<keyword evidence="2 4" id="KW-0012">Acyltransferase</keyword>
<dbReference type="Pfam" id="PF01553">
    <property type="entry name" value="Acyltransferase"/>
    <property type="match status" value="1"/>
</dbReference>
<proteinExistence type="predicted"/>
<feature type="domain" description="Phospholipid/glycerol acyltransferase" evidence="3">
    <location>
        <begin position="62"/>
        <end position="185"/>
    </location>
</feature>
<dbReference type="HOGENOM" id="CLU_027938_3_0_3"/>
<dbReference type="PANTHER" id="PTHR10434">
    <property type="entry name" value="1-ACYL-SN-GLYCEROL-3-PHOSPHATE ACYLTRANSFERASE"/>
    <property type="match status" value="1"/>
</dbReference>
<dbReference type="PATRIC" id="fig|1173022.3.peg.3255"/>
<keyword evidence="1 4" id="KW-0808">Transferase</keyword>
<organism evidence="4 5">
    <name type="scientific">Crinalium epipsammum PCC 9333</name>
    <dbReference type="NCBI Taxonomy" id="1173022"/>
    <lineage>
        <taxon>Bacteria</taxon>
        <taxon>Bacillati</taxon>
        <taxon>Cyanobacteriota</taxon>
        <taxon>Cyanophyceae</taxon>
        <taxon>Gomontiellales</taxon>
        <taxon>Gomontiellaceae</taxon>
        <taxon>Crinalium</taxon>
    </lineage>
</organism>
<evidence type="ECO:0000313" key="4">
    <source>
        <dbReference type="EMBL" id="AFZ13846.1"/>
    </source>
</evidence>
<evidence type="ECO:0000259" key="3">
    <source>
        <dbReference type="SMART" id="SM00563"/>
    </source>
</evidence>
<evidence type="ECO:0000313" key="5">
    <source>
        <dbReference type="Proteomes" id="UP000010472"/>
    </source>
</evidence>
<sequence length="236" mass="26189">MQLSSEPTTQTSTSTKEGSVTSRVASWLKSIAYPVARYGILPFYFSRIEVTGQENLPTEGAVILAPTHRARWDAFVVPYATGPYVTGRDLRFMVSANEMKGLQGWFVRRLGGFPIDTEQPGIGSFRHGVELLLNKEMLVIFPEGNIFRDNQVHPLKRGLARIALQVESMQPGLGIKIVPISINYSHPFPKWRGTVKVNIASPLEAADYSSESARTNAKKLTADLETVIKQLETINN</sequence>
<protein>
    <submittedName>
        <fullName evidence="4">Phospholipid/glycerol acyltransferase</fullName>
    </submittedName>
</protein>
<evidence type="ECO:0000256" key="2">
    <source>
        <dbReference type="ARBA" id="ARBA00023315"/>
    </source>
</evidence>
<dbReference type="Proteomes" id="UP000010472">
    <property type="component" value="Chromosome"/>
</dbReference>
<dbReference type="KEGG" id="cep:Cri9333_3007"/>
<dbReference type="PANTHER" id="PTHR10434:SF11">
    <property type="entry name" value="1-ACYL-SN-GLYCEROL-3-PHOSPHATE ACYLTRANSFERASE"/>
    <property type="match status" value="1"/>
</dbReference>
<dbReference type="GO" id="GO:0006654">
    <property type="term" value="P:phosphatidic acid biosynthetic process"/>
    <property type="evidence" value="ECO:0007669"/>
    <property type="project" value="TreeGrafter"/>
</dbReference>
<reference evidence="4 5" key="1">
    <citation type="submission" date="2012-06" db="EMBL/GenBank/DDBJ databases">
        <title>Finished chromosome of genome of Crinalium epipsammum PCC 9333.</title>
        <authorList>
            <consortium name="US DOE Joint Genome Institute"/>
            <person name="Gugger M."/>
            <person name="Coursin T."/>
            <person name="Rippka R."/>
            <person name="Tandeau De Marsac N."/>
            <person name="Huntemann M."/>
            <person name="Wei C.-L."/>
            <person name="Han J."/>
            <person name="Detter J.C."/>
            <person name="Han C."/>
            <person name="Tapia R."/>
            <person name="Davenport K."/>
            <person name="Daligault H."/>
            <person name="Erkkila T."/>
            <person name="Gu W."/>
            <person name="Munk A.C.C."/>
            <person name="Teshima H."/>
            <person name="Xu Y."/>
            <person name="Chain P."/>
            <person name="Chen A."/>
            <person name="Krypides N."/>
            <person name="Mavromatis K."/>
            <person name="Markowitz V."/>
            <person name="Szeto E."/>
            <person name="Ivanova N."/>
            <person name="Mikhailova N."/>
            <person name="Ovchinnikova G."/>
            <person name="Pagani I."/>
            <person name="Pati A."/>
            <person name="Goodwin L."/>
            <person name="Peters L."/>
            <person name="Pitluck S."/>
            <person name="Woyke T."/>
            <person name="Kerfeld C."/>
        </authorList>
    </citation>
    <scope>NUCLEOTIDE SEQUENCE [LARGE SCALE GENOMIC DNA]</scope>
    <source>
        <strain evidence="4 5">PCC 9333</strain>
    </source>
</reference>